<evidence type="ECO:0000313" key="2">
    <source>
        <dbReference type="EMBL" id="BAC21370.1"/>
    </source>
</evidence>
<reference evidence="4" key="3">
    <citation type="journal article" date="2005" name="Nature">
        <title>The map-based sequence of the rice genome.</title>
        <authorList>
            <consortium name="International rice genome sequencing project (IRGSP)"/>
            <person name="Matsumoto T."/>
            <person name="Wu J."/>
            <person name="Kanamori H."/>
            <person name="Katayose Y."/>
            <person name="Fujisawa M."/>
            <person name="Namiki N."/>
            <person name="Mizuno H."/>
            <person name="Yamamoto K."/>
            <person name="Antonio B.A."/>
            <person name="Baba T."/>
            <person name="Sakata K."/>
            <person name="Nagamura Y."/>
            <person name="Aoki H."/>
            <person name="Arikawa K."/>
            <person name="Arita K."/>
            <person name="Bito T."/>
            <person name="Chiden Y."/>
            <person name="Fujitsuka N."/>
            <person name="Fukunaka R."/>
            <person name="Hamada M."/>
            <person name="Harada C."/>
            <person name="Hayashi A."/>
            <person name="Hijishita S."/>
            <person name="Honda M."/>
            <person name="Hosokawa S."/>
            <person name="Ichikawa Y."/>
            <person name="Idonuma A."/>
            <person name="Iijima M."/>
            <person name="Ikeda M."/>
            <person name="Ikeno M."/>
            <person name="Ito K."/>
            <person name="Ito S."/>
            <person name="Ito T."/>
            <person name="Ito Y."/>
            <person name="Ito Y."/>
            <person name="Iwabuchi A."/>
            <person name="Kamiya K."/>
            <person name="Karasawa W."/>
            <person name="Kurita K."/>
            <person name="Katagiri S."/>
            <person name="Kikuta A."/>
            <person name="Kobayashi H."/>
            <person name="Kobayashi N."/>
            <person name="Machita K."/>
            <person name="Maehara T."/>
            <person name="Masukawa M."/>
            <person name="Mizubayashi T."/>
            <person name="Mukai Y."/>
            <person name="Nagasaki H."/>
            <person name="Nagata Y."/>
            <person name="Naito S."/>
            <person name="Nakashima M."/>
            <person name="Nakama Y."/>
            <person name="Nakamichi Y."/>
            <person name="Nakamura M."/>
            <person name="Meguro A."/>
            <person name="Negishi M."/>
            <person name="Ohta I."/>
            <person name="Ohta T."/>
            <person name="Okamoto M."/>
            <person name="Ono N."/>
            <person name="Saji S."/>
            <person name="Sakaguchi M."/>
            <person name="Sakai K."/>
            <person name="Shibata M."/>
            <person name="Shimokawa T."/>
            <person name="Song J."/>
            <person name="Takazaki Y."/>
            <person name="Terasawa K."/>
            <person name="Tsugane M."/>
            <person name="Tsuji K."/>
            <person name="Ueda S."/>
            <person name="Waki K."/>
            <person name="Yamagata H."/>
            <person name="Yamamoto M."/>
            <person name="Yamamoto S."/>
            <person name="Yamane H."/>
            <person name="Yoshiki S."/>
            <person name="Yoshihara R."/>
            <person name="Yukawa K."/>
            <person name="Zhong H."/>
            <person name="Yano M."/>
            <person name="Yuan Q."/>
            <person name="Ouyang S."/>
            <person name="Liu J."/>
            <person name="Jones K.M."/>
            <person name="Gansberger K."/>
            <person name="Moffat K."/>
            <person name="Hill J."/>
            <person name="Bera J."/>
            <person name="Fadrosh D."/>
            <person name="Jin S."/>
            <person name="Johri S."/>
            <person name="Kim M."/>
            <person name="Overton L."/>
            <person name="Reardon M."/>
            <person name="Tsitrin T."/>
            <person name="Vuong H."/>
            <person name="Weaver B."/>
            <person name="Ciecko A."/>
            <person name="Tallon L."/>
            <person name="Jackson J."/>
            <person name="Pai G."/>
            <person name="Aken S.V."/>
            <person name="Utterback T."/>
            <person name="Reidmuller S."/>
            <person name="Feldblyum T."/>
            <person name="Hsiao J."/>
            <person name="Zismann V."/>
            <person name="Iobst S."/>
            <person name="de Vazeille A.R."/>
            <person name="Buell C.R."/>
            <person name="Ying K."/>
            <person name="Li Y."/>
            <person name="Lu T."/>
            <person name="Huang Y."/>
            <person name="Zhao Q."/>
            <person name="Feng Q."/>
            <person name="Zhang L."/>
            <person name="Zhu J."/>
            <person name="Weng Q."/>
            <person name="Mu J."/>
            <person name="Lu Y."/>
            <person name="Fan D."/>
            <person name="Liu Y."/>
            <person name="Guan J."/>
            <person name="Zhang Y."/>
            <person name="Yu S."/>
            <person name="Liu X."/>
            <person name="Zhang Y."/>
            <person name="Hong G."/>
            <person name="Han B."/>
            <person name="Choisne N."/>
            <person name="Demange N."/>
            <person name="Orjeda G."/>
            <person name="Samain S."/>
            <person name="Cattolico L."/>
            <person name="Pelletier E."/>
            <person name="Couloux A."/>
            <person name="Segurens B."/>
            <person name="Wincker P."/>
            <person name="D'Hont A."/>
            <person name="Scarpelli C."/>
            <person name="Weissenbach J."/>
            <person name="Salanoubat M."/>
            <person name="Quetier F."/>
            <person name="Yu Y."/>
            <person name="Kim H.R."/>
            <person name="Rambo T."/>
            <person name="Currie J."/>
            <person name="Collura K."/>
            <person name="Luo M."/>
            <person name="Yang T."/>
            <person name="Ammiraju J.S.S."/>
            <person name="Engler F."/>
            <person name="Soderlund C."/>
            <person name="Wing R.A."/>
            <person name="Palmer L.E."/>
            <person name="de la Bastide M."/>
            <person name="Spiegel L."/>
            <person name="Nascimento L."/>
            <person name="Zutavern T."/>
            <person name="O'Shaughnessy A."/>
            <person name="Dike S."/>
            <person name="Dedhia N."/>
            <person name="Preston R."/>
            <person name="Balija V."/>
            <person name="McCombie W.R."/>
            <person name="Chow T."/>
            <person name="Chen H."/>
            <person name="Chung M."/>
            <person name="Chen C."/>
            <person name="Shaw J."/>
            <person name="Wu H."/>
            <person name="Hsiao K."/>
            <person name="Chao Y."/>
            <person name="Chu M."/>
            <person name="Cheng C."/>
            <person name="Hour A."/>
            <person name="Lee P."/>
            <person name="Lin S."/>
            <person name="Lin Y."/>
            <person name="Liou J."/>
            <person name="Liu S."/>
            <person name="Hsing Y."/>
            <person name="Raghuvanshi S."/>
            <person name="Mohanty A."/>
            <person name="Bharti A.K."/>
            <person name="Gaur A."/>
            <person name="Gupta V."/>
            <person name="Kumar D."/>
            <person name="Ravi V."/>
            <person name="Vij S."/>
            <person name="Kapur A."/>
            <person name="Khurana P."/>
            <person name="Khurana P."/>
            <person name="Khurana J.P."/>
            <person name="Tyagi A.K."/>
            <person name="Gaikwad K."/>
            <person name="Singh A."/>
            <person name="Dalal V."/>
            <person name="Srivastava S."/>
            <person name="Dixit A."/>
            <person name="Pal A.K."/>
            <person name="Ghazi I.A."/>
            <person name="Yadav M."/>
            <person name="Pandit A."/>
            <person name="Bhargava A."/>
            <person name="Sureshbabu K."/>
            <person name="Batra K."/>
            <person name="Sharma T.R."/>
            <person name="Mohapatra T."/>
            <person name="Singh N.K."/>
            <person name="Messing J."/>
            <person name="Nelson A.B."/>
            <person name="Fuks G."/>
            <person name="Kavchok S."/>
            <person name="Keizer G."/>
            <person name="Linton E."/>
            <person name="Llaca V."/>
            <person name="Song R."/>
            <person name="Tanyolac B."/>
            <person name="Young S."/>
            <person name="Ho-Il K."/>
            <person name="Hahn J.H."/>
            <person name="Sangsakoo G."/>
            <person name="Vanavichit A."/>
            <person name="de Mattos Luiz.A.T."/>
            <person name="Zimmer P.D."/>
            <person name="Malone G."/>
            <person name="Dellagostin O."/>
            <person name="de Oliveira A.C."/>
            <person name="Bevan M."/>
            <person name="Bancroft I."/>
            <person name="Minx P."/>
            <person name="Cordum H."/>
            <person name="Wilson R."/>
            <person name="Cheng Z."/>
            <person name="Jin W."/>
            <person name="Jiang J."/>
            <person name="Leong S.A."/>
            <person name="Iwama H."/>
            <person name="Gojobori T."/>
            <person name="Itoh T."/>
            <person name="Niimura Y."/>
            <person name="Fujii Y."/>
            <person name="Habara T."/>
            <person name="Sakai H."/>
            <person name="Sato Y."/>
            <person name="Wilson G."/>
            <person name="Kumar K."/>
            <person name="McCouch S."/>
            <person name="Juretic N."/>
            <person name="Hoen D."/>
            <person name="Wright S."/>
            <person name="Bruskiewich R."/>
            <person name="Bureau T."/>
            <person name="Miyao A."/>
            <person name="Hirochika H."/>
            <person name="Nishikawa T."/>
            <person name="Kadowaki K."/>
            <person name="Sugiura M."/>
            <person name="Burr B."/>
            <person name="Sasaki T."/>
        </authorList>
    </citation>
    <scope>NUCLEOTIDE SEQUENCE [LARGE SCALE GENOMIC DNA]</scope>
    <source>
        <strain evidence="4">cv. Nipponbare</strain>
    </source>
</reference>
<reference evidence="2" key="2">
    <citation type="submission" date="2001-07" db="EMBL/GenBank/DDBJ databases">
        <title>Oryza sativa nipponbare(GA3) genomic DNA, chromosome 7, BAC clone:OJ1457_D07.</title>
        <authorList>
            <person name="Sasaki T."/>
            <person name="Matsumoto T."/>
            <person name="Yamamoto K."/>
        </authorList>
    </citation>
    <scope>NUCLEOTIDE SEQUENCE</scope>
</reference>
<reference evidence="3" key="1">
    <citation type="submission" date="2001-07" db="EMBL/GenBank/DDBJ databases">
        <title>Oryza sativa nipponbare(GA3) genomic DNA, chromosome 7, BAC clone:OJ1058_B11.</title>
        <authorList>
            <person name="Sasaki T."/>
            <person name="Matsumoto T."/>
            <person name="Yamamoto K."/>
        </authorList>
    </citation>
    <scope>NUCLEOTIDE SEQUENCE</scope>
</reference>
<accession>Q8H4R5</accession>
<feature type="region of interest" description="Disordered" evidence="1">
    <location>
        <begin position="51"/>
        <end position="70"/>
    </location>
</feature>
<dbReference type="Proteomes" id="UP000000763">
    <property type="component" value="Chromosome 7"/>
</dbReference>
<protein>
    <submittedName>
        <fullName evidence="2">Uncharacterized protein</fullName>
    </submittedName>
</protein>
<proteinExistence type="predicted"/>
<dbReference type="EMBL" id="AP003864">
    <property type="protein sequence ID" value="BAD30405.1"/>
    <property type="molecule type" value="Genomic_DNA"/>
</dbReference>
<evidence type="ECO:0000313" key="4">
    <source>
        <dbReference type="Proteomes" id="UP000000763"/>
    </source>
</evidence>
<dbReference type="EMBL" id="AP003956">
    <property type="protein sequence ID" value="BAC21370.1"/>
    <property type="molecule type" value="Genomic_DNA"/>
</dbReference>
<organism evidence="2 4">
    <name type="scientific">Oryza sativa subsp. japonica</name>
    <name type="common">Rice</name>
    <dbReference type="NCBI Taxonomy" id="39947"/>
    <lineage>
        <taxon>Eukaryota</taxon>
        <taxon>Viridiplantae</taxon>
        <taxon>Streptophyta</taxon>
        <taxon>Embryophyta</taxon>
        <taxon>Tracheophyta</taxon>
        <taxon>Spermatophyta</taxon>
        <taxon>Magnoliopsida</taxon>
        <taxon>Liliopsida</taxon>
        <taxon>Poales</taxon>
        <taxon>Poaceae</taxon>
        <taxon>BOP clade</taxon>
        <taxon>Oryzoideae</taxon>
        <taxon>Oryzeae</taxon>
        <taxon>Oryzinae</taxon>
        <taxon>Oryza</taxon>
        <taxon>Oryza sativa</taxon>
    </lineage>
</organism>
<dbReference type="AlphaFoldDB" id="Q8H4R5"/>
<gene>
    <name evidence="2" type="primary">OJ1457_D07.108</name>
    <name evidence="3" type="synonym">OJ1058_B11.129</name>
</gene>
<evidence type="ECO:0000313" key="3">
    <source>
        <dbReference type="EMBL" id="BAD30405.1"/>
    </source>
</evidence>
<name>Q8H4R5_ORYSJ</name>
<reference evidence="4" key="4">
    <citation type="journal article" date="2008" name="Nucleic Acids Res.">
        <title>The rice annotation project database (RAP-DB): 2008 update.</title>
        <authorList>
            <consortium name="The rice annotation project (RAP)"/>
        </authorList>
    </citation>
    <scope>GENOME REANNOTATION</scope>
    <source>
        <strain evidence="4">cv. Nipponbare</strain>
    </source>
</reference>
<evidence type="ECO:0000256" key="1">
    <source>
        <dbReference type="SAM" id="MobiDB-lite"/>
    </source>
</evidence>
<sequence length="70" mass="7543">MPRGREEEGDVEEAEEARPRVEVRWREADVAGVGVVEATDVAVAVDTDVGRVPPDLEGGEGVITDRNKEA</sequence>